<reference evidence="2" key="1">
    <citation type="submission" date="2021-02" db="EMBL/GenBank/DDBJ databases">
        <authorList>
            <person name="Dougan E. K."/>
            <person name="Rhodes N."/>
            <person name="Thang M."/>
            <person name="Chan C."/>
        </authorList>
    </citation>
    <scope>NUCLEOTIDE SEQUENCE</scope>
</reference>
<evidence type="ECO:0000313" key="3">
    <source>
        <dbReference type="Proteomes" id="UP000649617"/>
    </source>
</evidence>
<keyword evidence="3" id="KW-1185">Reference proteome</keyword>
<feature type="signal peptide" evidence="1">
    <location>
        <begin position="1"/>
        <end position="19"/>
    </location>
</feature>
<sequence length="142" mass="15648">FVAALAVMWPLTFLGDRQATVANRLRCTGTRSMIAGRPRRRRSPWLIARTGVGPMSCDDWWWSGGPGDESEDEILVVVPIPDAAAARDVVVDIRARLRCWRVLCGRRSRRTSLDGSSTKNVDNAASLSHSSSEMCGLITIFC</sequence>
<name>A0A812QGW6_SYMPI</name>
<accession>A0A812QGW6</accession>
<comment type="caution">
    <text evidence="2">The sequence shown here is derived from an EMBL/GenBank/DDBJ whole genome shotgun (WGS) entry which is preliminary data.</text>
</comment>
<evidence type="ECO:0000313" key="2">
    <source>
        <dbReference type="EMBL" id="CAE7391762.1"/>
    </source>
</evidence>
<protein>
    <submittedName>
        <fullName evidence="2">Uncharacterized protein</fullName>
    </submittedName>
</protein>
<dbReference type="AlphaFoldDB" id="A0A812QGW6"/>
<gene>
    <name evidence="2" type="ORF">SPIL2461_LOCUS9609</name>
</gene>
<feature type="chain" id="PRO_5032969364" evidence="1">
    <location>
        <begin position="20"/>
        <end position="142"/>
    </location>
</feature>
<organism evidence="2 3">
    <name type="scientific">Symbiodinium pilosum</name>
    <name type="common">Dinoflagellate</name>
    <dbReference type="NCBI Taxonomy" id="2952"/>
    <lineage>
        <taxon>Eukaryota</taxon>
        <taxon>Sar</taxon>
        <taxon>Alveolata</taxon>
        <taxon>Dinophyceae</taxon>
        <taxon>Suessiales</taxon>
        <taxon>Symbiodiniaceae</taxon>
        <taxon>Symbiodinium</taxon>
    </lineage>
</organism>
<proteinExistence type="predicted"/>
<dbReference type="EMBL" id="CAJNIZ010016947">
    <property type="protein sequence ID" value="CAE7391762.1"/>
    <property type="molecule type" value="Genomic_DNA"/>
</dbReference>
<keyword evidence="1" id="KW-0732">Signal</keyword>
<dbReference type="Proteomes" id="UP000649617">
    <property type="component" value="Unassembled WGS sequence"/>
</dbReference>
<feature type="non-terminal residue" evidence="2">
    <location>
        <position position="1"/>
    </location>
</feature>
<evidence type="ECO:0000256" key="1">
    <source>
        <dbReference type="SAM" id="SignalP"/>
    </source>
</evidence>